<reference evidence="4" key="2">
    <citation type="journal article" date="2023" name="Science">
        <title>Genomic signatures of disease resistance in endangered staghorn corals.</title>
        <authorList>
            <person name="Vollmer S.V."/>
            <person name="Selwyn J.D."/>
            <person name="Despard B.A."/>
            <person name="Roesel C.L."/>
        </authorList>
    </citation>
    <scope>NUCLEOTIDE SEQUENCE</scope>
    <source>
        <strain evidence="4">K2</strain>
    </source>
</reference>
<proteinExistence type="predicted"/>
<feature type="signal peptide" evidence="3">
    <location>
        <begin position="1"/>
        <end position="19"/>
    </location>
</feature>
<evidence type="ECO:0000313" key="5">
    <source>
        <dbReference type="Proteomes" id="UP001249851"/>
    </source>
</evidence>
<feature type="transmembrane region" description="Helical" evidence="2">
    <location>
        <begin position="133"/>
        <end position="154"/>
    </location>
</feature>
<dbReference type="AlphaFoldDB" id="A0AAD9QHK5"/>
<dbReference type="EMBL" id="JARQWQ010000033">
    <property type="protein sequence ID" value="KAK2561372.1"/>
    <property type="molecule type" value="Genomic_DNA"/>
</dbReference>
<keyword evidence="5" id="KW-1185">Reference proteome</keyword>
<dbReference type="Proteomes" id="UP001249851">
    <property type="component" value="Unassembled WGS sequence"/>
</dbReference>
<keyword evidence="2" id="KW-1133">Transmembrane helix</keyword>
<keyword evidence="3" id="KW-0732">Signal</keyword>
<gene>
    <name evidence="4" type="ORF">P5673_015880</name>
</gene>
<feature type="region of interest" description="Disordered" evidence="1">
    <location>
        <begin position="168"/>
        <end position="231"/>
    </location>
</feature>
<keyword evidence="2" id="KW-0812">Transmembrane</keyword>
<feature type="chain" id="PRO_5042084671" evidence="3">
    <location>
        <begin position="20"/>
        <end position="231"/>
    </location>
</feature>
<protein>
    <submittedName>
        <fullName evidence="4">Uncharacterized protein</fullName>
    </submittedName>
</protein>
<organism evidence="4 5">
    <name type="scientific">Acropora cervicornis</name>
    <name type="common">Staghorn coral</name>
    <dbReference type="NCBI Taxonomy" id="6130"/>
    <lineage>
        <taxon>Eukaryota</taxon>
        <taxon>Metazoa</taxon>
        <taxon>Cnidaria</taxon>
        <taxon>Anthozoa</taxon>
        <taxon>Hexacorallia</taxon>
        <taxon>Scleractinia</taxon>
        <taxon>Astrocoeniina</taxon>
        <taxon>Acroporidae</taxon>
        <taxon>Acropora</taxon>
    </lineage>
</organism>
<comment type="caution">
    <text evidence="4">The sequence shown here is derived from an EMBL/GenBank/DDBJ whole genome shotgun (WGS) entry which is preliminary data.</text>
</comment>
<sequence>MICAKLYILLTLVISFSFAEDVYECPLQCDCSDDYSVVTCRDMEKFPVLDFAAKVKILFISHNPLDCDHVTTRTLKYTLRETMKLKAFDGHKIKCPQMVTIMKNPFMAPNPMPRPHYHYHDVSPDRCLTPGKIVAVVCLTMFGLAAFAILCWLLTSTSVTRMLMENSEDPVRDMEEGKAEGEKGPQVSDDLENDDYLRMKMEKHRRKSQGYAEGSPTSDEESEMTEIDLND</sequence>
<evidence type="ECO:0000256" key="3">
    <source>
        <dbReference type="SAM" id="SignalP"/>
    </source>
</evidence>
<accession>A0AAD9QHK5</accession>
<evidence type="ECO:0000256" key="2">
    <source>
        <dbReference type="SAM" id="Phobius"/>
    </source>
</evidence>
<feature type="compositionally biased region" description="Acidic residues" evidence="1">
    <location>
        <begin position="218"/>
        <end position="231"/>
    </location>
</feature>
<evidence type="ECO:0000313" key="4">
    <source>
        <dbReference type="EMBL" id="KAK2561372.1"/>
    </source>
</evidence>
<reference evidence="4" key="1">
    <citation type="journal article" date="2023" name="G3 (Bethesda)">
        <title>Whole genome assembly and annotation of the endangered Caribbean coral Acropora cervicornis.</title>
        <authorList>
            <person name="Selwyn J.D."/>
            <person name="Vollmer S.V."/>
        </authorList>
    </citation>
    <scope>NUCLEOTIDE SEQUENCE</scope>
    <source>
        <strain evidence="4">K2</strain>
    </source>
</reference>
<evidence type="ECO:0000256" key="1">
    <source>
        <dbReference type="SAM" id="MobiDB-lite"/>
    </source>
</evidence>
<name>A0AAD9QHK5_ACRCE</name>
<feature type="compositionally biased region" description="Basic and acidic residues" evidence="1">
    <location>
        <begin position="169"/>
        <end position="183"/>
    </location>
</feature>
<keyword evidence="2" id="KW-0472">Membrane</keyword>